<feature type="transmembrane region" description="Helical" evidence="1">
    <location>
        <begin position="102"/>
        <end position="121"/>
    </location>
</feature>
<keyword evidence="1" id="KW-0812">Transmembrane</keyword>
<dbReference type="InterPro" id="IPR045713">
    <property type="entry name" value="DUF6069"/>
</dbReference>
<keyword evidence="1" id="KW-0472">Membrane</keyword>
<organism evidence="2 3">
    <name type="scientific">Nocardiopsis mangrovi</name>
    <dbReference type="NCBI Taxonomy" id="1179818"/>
    <lineage>
        <taxon>Bacteria</taxon>
        <taxon>Bacillati</taxon>
        <taxon>Actinomycetota</taxon>
        <taxon>Actinomycetes</taxon>
        <taxon>Streptosporangiales</taxon>
        <taxon>Nocardiopsidaceae</taxon>
        <taxon>Nocardiopsis</taxon>
    </lineage>
</organism>
<comment type="caution">
    <text evidence="2">The sequence shown here is derived from an EMBL/GenBank/DDBJ whole genome shotgun (WGS) entry which is preliminary data.</text>
</comment>
<dbReference type="Pfam" id="PF19545">
    <property type="entry name" value="DUF6069"/>
    <property type="match status" value="1"/>
</dbReference>
<dbReference type="RefSeq" id="WP_378579813.1">
    <property type="nucleotide sequence ID" value="NZ_JBHSFQ010000042.1"/>
</dbReference>
<evidence type="ECO:0000313" key="3">
    <source>
        <dbReference type="Proteomes" id="UP001595923"/>
    </source>
</evidence>
<feature type="transmembrane region" description="Helical" evidence="1">
    <location>
        <begin position="127"/>
        <end position="149"/>
    </location>
</feature>
<gene>
    <name evidence="2" type="ORF">ACFO4E_27605</name>
</gene>
<feature type="transmembrane region" description="Helical" evidence="1">
    <location>
        <begin position="70"/>
        <end position="95"/>
    </location>
</feature>
<protein>
    <submittedName>
        <fullName evidence="2">DUF6069 family protein</fullName>
    </submittedName>
</protein>
<dbReference type="Proteomes" id="UP001595923">
    <property type="component" value="Unassembled WGS sequence"/>
</dbReference>
<sequence length="159" mass="15766">MTTQSPAGTTDPTAASSPRLPGLPWWQAGALGVGAAVAANLLIFGAGHLAGASMTHPDPADPGAIVDVTAGGVAIASVVPLAIGFLAAVGLSLLWTGFLRTAQITGTVLALLSTASPALLLDTDAPTRVALSLMHIALAPAVWFSLGAVRKRALARTGS</sequence>
<dbReference type="EMBL" id="JBHSFQ010000042">
    <property type="protein sequence ID" value="MFC4565641.1"/>
    <property type="molecule type" value="Genomic_DNA"/>
</dbReference>
<keyword evidence="3" id="KW-1185">Reference proteome</keyword>
<keyword evidence="1" id="KW-1133">Transmembrane helix</keyword>
<reference evidence="3" key="1">
    <citation type="journal article" date="2019" name="Int. J. Syst. Evol. Microbiol.">
        <title>The Global Catalogue of Microorganisms (GCM) 10K type strain sequencing project: providing services to taxonomists for standard genome sequencing and annotation.</title>
        <authorList>
            <consortium name="The Broad Institute Genomics Platform"/>
            <consortium name="The Broad Institute Genome Sequencing Center for Infectious Disease"/>
            <person name="Wu L."/>
            <person name="Ma J."/>
        </authorList>
    </citation>
    <scope>NUCLEOTIDE SEQUENCE [LARGE SCALE GENOMIC DNA]</scope>
    <source>
        <strain evidence="3">XZYJ18</strain>
    </source>
</reference>
<evidence type="ECO:0000313" key="2">
    <source>
        <dbReference type="EMBL" id="MFC4565641.1"/>
    </source>
</evidence>
<evidence type="ECO:0000256" key="1">
    <source>
        <dbReference type="SAM" id="Phobius"/>
    </source>
</evidence>
<accession>A0ABV9E5Q3</accession>
<name>A0ABV9E5Q3_9ACTN</name>
<proteinExistence type="predicted"/>
<feature type="transmembrane region" description="Helical" evidence="1">
    <location>
        <begin position="28"/>
        <end position="50"/>
    </location>
</feature>